<organism evidence="1 2">
    <name type="scientific">Micromonospora saelicesensis</name>
    <dbReference type="NCBI Taxonomy" id="285676"/>
    <lineage>
        <taxon>Bacteria</taxon>
        <taxon>Bacillati</taxon>
        <taxon>Actinomycetota</taxon>
        <taxon>Actinomycetes</taxon>
        <taxon>Micromonosporales</taxon>
        <taxon>Micromonosporaceae</taxon>
        <taxon>Micromonospora</taxon>
    </lineage>
</organism>
<evidence type="ECO:0000313" key="2">
    <source>
        <dbReference type="Proteomes" id="UP000249334"/>
    </source>
</evidence>
<evidence type="ECO:0000313" key="1">
    <source>
        <dbReference type="EMBL" id="RAN92665.1"/>
    </source>
</evidence>
<keyword evidence="2" id="KW-1185">Reference proteome</keyword>
<proteinExistence type="predicted"/>
<sequence>MSTPIPLVVSLRSSRGAGDVTVDLRDLVMRWTDPGGYASCTVSLDRPLTLQPAEIAYYGQLVVSDARTGCVVWDGRLEDPGRSAGRDGQVWDLAAVGGQAHTRDRTVPLIYVDQPMRFDRVRNNTPGANDSVTEDPGGTTKDALVMQYPQGLGITTGSRIQVRYSDVARAGQKLALIGYSWDAGGADAGMLIQALASTGGGTADTPRSAAMTAAGEAYATRVVGTHWTNGRDTLDFHYVRNSGGAATIANDLMWVSVMDVVVVAMRYNANATEKTSGYTSTVLASEVVADLLGRLLPAYDGAGAAVATTTYPIDQLAYPDGISADRVLDDLMALESGHTWRVWERNDAGRFRFEWTPVPSSVRYEADVLDGYDSQGSADGLYNAVSVRWRDSSGGIRTTTRTATVPILDAAGLTRTGSIDLGTDAGSAAAAQRAGDRWLAERQYPANAGRLRIARPVLDVQTGRMVQPWEIRPGLIRVRGVLPRPDGLNGVSRDGVTIFRIVSSEYRASDASATLELDSFARTTPRLIANLTRRMVPTRRR</sequence>
<dbReference type="RefSeq" id="WP_112672373.1">
    <property type="nucleotide sequence ID" value="NZ_PXXW01000055.1"/>
</dbReference>
<accession>A0ABX9CAF6</accession>
<protein>
    <recommendedName>
        <fullName evidence="3">Minor tail protein</fullName>
    </recommendedName>
</protein>
<comment type="caution">
    <text evidence="1">The sequence shown here is derived from an EMBL/GenBank/DDBJ whole genome shotgun (WGS) entry which is preliminary data.</text>
</comment>
<dbReference type="EMBL" id="PXXW01000055">
    <property type="protein sequence ID" value="RAN92665.1"/>
    <property type="molecule type" value="Genomic_DNA"/>
</dbReference>
<gene>
    <name evidence="1" type="ORF">GAR05_06157</name>
</gene>
<dbReference type="Proteomes" id="UP000249334">
    <property type="component" value="Unassembled WGS sequence"/>
</dbReference>
<evidence type="ECO:0008006" key="3">
    <source>
        <dbReference type="Google" id="ProtNLM"/>
    </source>
</evidence>
<reference evidence="1 2" key="1">
    <citation type="submission" date="2018-03" db="EMBL/GenBank/DDBJ databases">
        <title>Genomic framework for the identification of Micromonospora saelicesensis and Micromonospora noduli.</title>
        <authorList>
            <person name="Riesco R."/>
            <person name="Trujillo M.E."/>
        </authorList>
    </citation>
    <scope>NUCLEOTIDE SEQUENCE [LARGE SCALE GENOMIC DNA]</scope>
    <source>
        <strain evidence="1 2">GAR05</strain>
    </source>
</reference>
<name>A0ABX9CAF6_9ACTN</name>